<protein>
    <submittedName>
        <fullName evidence="1">Uncharacterized protein</fullName>
    </submittedName>
</protein>
<reference evidence="1 2" key="1">
    <citation type="journal article" date="2020" name="Nat. Food">
        <title>A phased Vanilla planifolia genome enables genetic improvement of flavour and production.</title>
        <authorList>
            <person name="Hasing T."/>
            <person name="Tang H."/>
            <person name="Brym M."/>
            <person name="Khazi F."/>
            <person name="Huang T."/>
            <person name="Chambers A.H."/>
        </authorList>
    </citation>
    <scope>NUCLEOTIDE SEQUENCE [LARGE SCALE GENOMIC DNA]</scope>
    <source>
        <tissue evidence="1">Leaf</tissue>
    </source>
</reference>
<dbReference type="EMBL" id="JADCNL010000001">
    <property type="protein sequence ID" value="KAG0499413.1"/>
    <property type="molecule type" value="Genomic_DNA"/>
</dbReference>
<proteinExistence type="predicted"/>
<gene>
    <name evidence="1" type="ORF">HPP92_004104</name>
</gene>
<name>A0A835S8T6_VANPL</name>
<sequence length="102" mass="12126">MWNVSCSAFHASENLEVRRKARVKRGVVDLFCNIKEDTDVWPFEQRRDAFLSLKIRLQNKKTLRRRLPEIRWAGPLWNEKNIEAFPTIDDWKLQNAVVESLS</sequence>
<dbReference type="AlphaFoldDB" id="A0A835S8T6"/>
<evidence type="ECO:0000313" key="2">
    <source>
        <dbReference type="Proteomes" id="UP000636800"/>
    </source>
</evidence>
<comment type="caution">
    <text evidence="1">The sequence shown here is derived from an EMBL/GenBank/DDBJ whole genome shotgun (WGS) entry which is preliminary data.</text>
</comment>
<dbReference type="Proteomes" id="UP000636800">
    <property type="component" value="Chromosome 1"/>
</dbReference>
<evidence type="ECO:0000313" key="1">
    <source>
        <dbReference type="EMBL" id="KAG0499413.1"/>
    </source>
</evidence>
<accession>A0A835S8T6</accession>
<organism evidence="1 2">
    <name type="scientific">Vanilla planifolia</name>
    <name type="common">Vanilla</name>
    <dbReference type="NCBI Taxonomy" id="51239"/>
    <lineage>
        <taxon>Eukaryota</taxon>
        <taxon>Viridiplantae</taxon>
        <taxon>Streptophyta</taxon>
        <taxon>Embryophyta</taxon>
        <taxon>Tracheophyta</taxon>
        <taxon>Spermatophyta</taxon>
        <taxon>Magnoliopsida</taxon>
        <taxon>Liliopsida</taxon>
        <taxon>Asparagales</taxon>
        <taxon>Orchidaceae</taxon>
        <taxon>Vanilloideae</taxon>
        <taxon>Vanilleae</taxon>
        <taxon>Vanilla</taxon>
    </lineage>
</organism>
<keyword evidence="2" id="KW-1185">Reference proteome</keyword>